<dbReference type="Proteomes" id="UP000243924">
    <property type="component" value="Chromosome I"/>
</dbReference>
<accession>A0A1H2E603</accession>
<proteinExistence type="predicted"/>
<evidence type="ECO:0000313" key="1">
    <source>
        <dbReference type="EMBL" id="SDT90510.1"/>
    </source>
</evidence>
<organism evidence="1 2">
    <name type="scientific">Halopseudomonas salegens</name>
    <dbReference type="NCBI Taxonomy" id="1434072"/>
    <lineage>
        <taxon>Bacteria</taxon>
        <taxon>Pseudomonadati</taxon>
        <taxon>Pseudomonadota</taxon>
        <taxon>Gammaproteobacteria</taxon>
        <taxon>Pseudomonadales</taxon>
        <taxon>Pseudomonadaceae</taxon>
        <taxon>Halopseudomonas</taxon>
    </lineage>
</organism>
<dbReference type="RefSeq" id="WP_092383566.1">
    <property type="nucleotide sequence ID" value="NZ_LT629787.1"/>
</dbReference>
<protein>
    <submittedName>
        <fullName evidence="1">Uncharacterized protein</fullName>
    </submittedName>
</protein>
<reference evidence="2" key="1">
    <citation type="submission" date="2016-10" db="EMBL/GenBank/DDBJ databases">
        <authorList>
            <person name="Varghese N."/>
            <person name="Submissions S."/>
        </authorList>
    </citation>
    <scope>NUCLEOTIDE SEQUENCE [LARGE SCALE GENOMIC DNA]</scope>
    <source>
        <strain evidence="2">CECT 8338</strain>
    </source>
</reference>
<name>A0A1H2E603_9GAMM</name>
<dbReference type="EMBL" id="LT629787">
    <property type="protein sequence ID" value="SDT90510.1"/>
    <property type="molecule type" value="Genomic_DNA"/>
</dbReference>
<evidence type="ECO:0000313" key="2">
    <source>
        <dbReference type="Proteomes" id="UP000243924"/>
    </source>
</evidence>
<dbReference type="OrthoDB" id="8717392at2"/>
<sequence>MFTHAQPETSHLDAVTREQLDSMLCRSLDDSTTSLHRAQTLSAQAWPADLTNDNASLTLLSLSSYQFHSLVLVITDSTRATCEVTDDHLLEMGNTFCGSLKRQLGQHLPNLGMSTPHALSVKCLPTLLDSCRLPLVAGCHDSRGLSITGWLLLPKDFELQLVTKTVDDAESTGELELF</sequence>
<keyword evidence="2" id="KW-1185">Reference proteome</keyword>
<dbReference type="AlphaFoldDB" id="A0A1H2E603"/>
<dbReference type="STRING" id="1434072.SAMN05216210_0370"/>
<gene>
    <name evidence="1" type="ORF">SAMN05216210_0370</name>
</gene>